<reference evidence="2" key="1">
    <citation type="submission" date="2008-08" db="EMBL/GenBank/DDBJ databases">
        <title>The complete genome sequence of Thermodesulfovibrio yellowstonii strain ATCC 51303 / DSM 11347 / YP87.</title>
        <authorList>
            <person name="Dodson R.J."/>
            <person name="Durkin A.S."/>
            <person name="Wu M."/>
            <person name="Eisen J."/>
            <person name="Sutton G."/>
        </authorList>
    </citation>
    <scope>NUCLEOTIDE SEQUENCE [LARGE SCALE GENOMIC DNA]</scope>
    <source>
        <strain evidence="2">ATCC 51303 / DSM 11347 / YP87</strain>
    </source>
</reference>
<dbReference type="STRING" id="289376.THEYE_A1212"/>
<dbReference type="Proteomes" id="UP000000718">
    <property type="component" value="Chromosome"/>
</dbReference>
<name>B5YLB6_THEYD</name>
<reference evidence="1 2" key="2">
    <citation type="journal article" date="2015" name="Genome Announc.">
        <title>Genome Sequence of the Sulfate-Reducing Thermophilic Bacterium Thermodesulfovibrio yellowstonii Strain DSM 11347T (Phylum Nitrospirae).</title>
        <authorList>
            <person name="Bhatnagar S."/>
            <person name="Badger J.H."/>
            <person name="Madupu R."/>
            <person name="Khouri H.M."/>
            <person name="O'Connor E.M."/>
            <person name="Robb F.T."/>
            <person name="Ward N.L."/>
            <person name="Eisen J.A."/>
        </authorList>
    </citation>
    <scope>NUCLEOTIDE SEQUENCE [LARGE SCALE GENOMIC DNA]</scope>
    <source>
        <strain evidence="2">ATCC 51303 / DSM 11347 / YP87</strain>
    </source>
</reference>
<dbReference type="EMBL" id="CP001147">
    <property type="protein sequence ID" value="ACI20798.1"/>
    <property type="molecule type" value="Genomic_DNA"/>
</dbReference>
<dbReference type="InParanoid" id="B5YLB6"/>
<dbReference type="EnsemblBacteria" id="ACI20798">
    <property type="protein sequence ID" value="ACI20798"/>
    <property type="gene ID" value="THEYE_A1212"/>
</dbReference>
<accession>B5YLB6</accession>
<dbReference type="HOGENOM" id="CLU_3067227_0_0_0"/>
<evidence type="ECO:0000313" key="2">
    <source>
        <dbReference type="Proteomes" id="UP000000718"/>
    </source>
</evidence>
<protein>
    <submittedName>
        <fullName evidence="1">Uncharacterized protein</fullName>
    </submittedName>
</protein>
<organism evidence="1 2">
    <name type="scientific">Thermodesulfovibrio yellowstonii (strain ATCC 51303 / DSM 11347 / YP87)</name>
    <dbReference type="NCBI Taxonomy" id="289376"/>
    <lineage>
        <taxon>Bacteria</taxon>
        <taxon>Pseudomonadati</taxon>
        <taxon>Nitrospirota</taxon>
        <taxon>Thermodesulfovibrionia</taxon>
        <taxon>Thermodesulfovibrionales</taxon>
        <taxon>Thermodesulfovibrionaceae</taxon>
        <taxon>Thermodesulfovibrio</taxon>
    </lineage>
</organism>
<dbReference type="KEGG" id="tye:THEYE_A1212"/>
<proteinExistence type="predicted"/>
<gene>
    <name evidence="1" type="ordered locus">THEYE_A1212</name>
</gene>
<dbReference type="PATRIC" id="fig|289376.4.peg.1186"/>
<dbReference type="AlphaFoldDB" id="B5YLB6"/>
<sequence>MPPLVTPSDREGSPHWKRCGFCAPFGIRICEEILKKLPDVNKYLTYIKDFMNF</sequence>
<keyword evidence="2" id="KW-1185">Reference proteome</keyword>
<evidence type="ECO:0000313" key="1">
    <source>
        <dbReference type="EMBL" id="ACI20798.1"/>
    </source>
</evidence>